<dbReference type="Pfam" id="PF08241">
    <property type="entry name" value="Methyltransf_11"/>
    <property type="match status" value="1"/>
</dbReference>
<keyword evidence="3" id="KW-1185">Reference proteome</keyword>
<name>A0ABQ3KYK7_9ALTE</name>
<organism evidence="2 3">
    <name type="scientific">Alishewanella longhuensis</name>
    <dbReference type="NCBI Taxonomy" id="1091037"/>
    <lineage>
        <taxon>Bacteria</taxon>
        <taxon>Pseudomonadati</taxon>
        <taxon>Pseudomonadota</taxon>
        <taxon>Gammaproteobacteria</taxon>
        <taxon>Alteromonadales</taxon>
        <taxon>Alteromonadaceae</taxon>
        <taxon>Alishewanella</taxon>
    </lineage>
</organism>
<sequence>MSAHWSQFWQTTKTLNSFSASENAFGYRGELLAFWQQQFSNLGANAQVVDLGTGNGALALAAYRYATQHHLNALVHGVDAAAINPCAVFADEANIVGDLRQIQFHPECSIEAMPFKSGSVDILLSQFALEYAECEPAVAACARVLAPKGRLVAVMHHQASDIAYDCAAGLKVIAAFLYGSNFQHDANQLLSLATSAATAEALSLANQQLLQSVSAIEQQLRNELEQEWFGFVMQSFAPLFININTNHQVRFKALLKQLVATYQRLTDQHRAALNQESIVLWVDAFKQQQLDACYEELVIDKQLFGWVLKVSR</sequence>
<dbReference type="EMBL" id="BNAO01000002">
    <property type="protein sequence ID" value="GHG64491.1"/>
    <property type="molecule type" value="Genomic_DNA"/>
</dbReference>
<feature type="domain" description="Methyltransferase type 11" evidence="1">
    <location>
        <begin position="49"/>
        <end position="152"/>
    </location>
</feature>
<dbReference type="InterPro" id="IPR013216">
    <property type="entry name" value="Methyltransf_11"/>
</dbReference>
<dbReference type="Gene3D" id="3.40.50.150">
    <property type="entry name" value="Vaccinia Virus protein VP39"/>
    <property type="match status" value="1"/>
</dbReference>
<evidence type="ECO:0000259" key="1">
    <source>
        <dbReference type="Pfam" id="PF08241"/>
    </source>
</evidence>
<gene>
    <name evidence="2" type="ORF">GCM10010919_11080</name>
</gene>
<protein>
    <recommendedName>
        <fullName evidence="1">Methyltransferase type 11 domain-containing protein</fullName>
    </recommendedName>
</protein>
<reference evidence="3" key="1">
    <citation type="journal article" date="2019" name="Int. J. Syst. Evol. Microbiol.">
        <title>The Global Catalogue of Microorganisms (GCM) 10K type strain sequencing project: providing services to taxonomists for standard genome sequencing and annotation.</title>
        <authorList>
            <consortium name="The Broad Institute Genomics Platform"/>
            <consortium name="The Broad Institute Genome Sequencing Center for Infectious Disease"/>
            <person name="Wu L."/>
            <person name="Ma J."/>
        </authorList>
    </citation>
    <scope>NUCLEOTIDE SEQUENCE [LARGE SCALE GENOMIC DNA]</scope>
    <source>
        <strain evidence="3">CGMCC 1.7003</strain>
    </source>
</reference>
<comment type="caution">
    <text evidence="2">The sequence shown here is derived from an EMBL/GenBank/DDBJ whole genome shotgun (WGS) entry which is preliminary data.</text>
</comment>
<dbReference type="Proteomes" id="UP000659697">
    <property type="component" value="Unassembled WGS sequence"/>
</dbReference>
<accession>A0ABQ3KYK7</accession>
<dbReference type="CDD" id="cd02440">
    <property type="entry name" value="AdoMet_MTases"/>
    <property type="match status" value="1"/>
</dbReference>
<dbReference type="SUPFAM" id="SSF53335">
    <property type="entry name" value="S-adenosyl-L-methionine-dependent methyltransferases"/>
    <property type="match status" value="1"/>
</dbReference>
<proteinExistence type="predicted"/>
<evidence type="ECO:0000313" key="2">
    <source>
        <dbReference type="EMBL" id="GHG64491.1"/>
    </source>
</evidence>
<evidence type="ECO:0000313" key="3">
    <source>
        <dbReference type="Proteomes" id="UP000659697"/>
    </source>
</evidence>
<dbReference type="InterPro" id="IPR029063">
    <property type="entry name" value="SAM-dependent_MTases_sf"/>
</dbReference>
<dbReference type="RefSeq" id="WP_189431108.1">
    <property type="nucleotide sequence ID" value="NZ_BNAO01000002.1"/>
</dbReference>